<dbReference type="Gene3D" id="3.30.56.130">
    <property type="entry name" value="Transcriptional regulator CtsR, winged HTH domain"/>
    <property type="match status" value="1"/>
</dbReference>
<dbReference type="Pfam" id="PF05848">
    <property type="entry name" value="CtsR"/>
    <property type="match status" value="1"/>
</dbReference>
<dbReference type="Pfam" id="PF17727">
    <property type="entry name" value="CtsR_C"/>
    <property type="match status" value="1"/>
</dbReference>
<feature type="domain" description="CtsR N-terminal HTH" evidence="1">
    <location>
        <begin position="3"/>
        <end position="72"/>
    </location>
</feature>
<sequence length="166" mass="18815">MANLSDAIEHMLKNLIKENNGMIEITRGELAEQVNCVPSQITYVLTTRFTNNHGYLVESRRGGGGWIRIRRIRNNLPSSTFLMHVINSMDKSLSQQDIQLYAQSFVEHEVMPPSTARLIVAATGDQALAGLHQPHKDQVRAEIFRNMLIQLVLTEESDDYDVRTLP</sequence>
<proteinExistence type="predicted"/>
<protein>
    <submittedName>
        <fullName evidence="3">Uncharacterized protein</fullName>
    </submittedName>
</protein>
<name>A0A2J8B3I1_9FIRM</name>
<comment type="caution">
    <text evidence="3">The sequence shown here is derived from an EMBL/GenBank/DDBJ whole genome shotgun (WGS) entry which is preliminary data.</text>
</comment>
<evidence type="ECO:0000259" key="1">
    <source>
        <dbReference type="Pfam" id="PF05848"/>
    </source>
</evidence>
<dbReference type="Proteomes" id="UP000236394">
    <property type="component" value="Unassembled WGS sequence"/>
</dbReference>
<dbReference type="InterPro" id="IPR041908">
    <property type="entry name" value="CtsR_C_sf"/>
</dbReference>
<dbReference type="OMA" id="ANVFNCA"/>
<gene>
    <name evidence="3" type="ORF">B7R76_00105</name>
</gene>
<reference evidence="4" key="1">
    <citation type="submission" date="2017-04" db="EMBL/GenBank/DDBJ databases">
        <authorList>
            <person name="Bumgarner R.E."/>
            <person name="Fredricks D.N."/>
            <person name="Srinivasan S."/>
        </authorList>
    </citation>
    <scope>NUCLEOTIDE SEQUENCE [LARGE SCALE GENOMIC DNA]</scope>
    <source>
        <strain evidence="4">KA00405</strain>
    </source>
</reference>
<dbReference type="Gene3D" id="1.10.1200.150">
    <property type="entry name" value="Transcriptional regulator CtsR, C-terminal domain"/>
    <property type="match status" value="1"/>
</dbReference>
<dbReference type="InterPro" id="IPR040465">
    <property type="entry name" value="CtsR_N"/>
</dbReference>
<evidence type="ECO:0000313" key="3">
    <source>
        <dbReference type="EMBL" id="PNH19332.1"/>
    </source>
</evidence>
<evidence type="ECO:0000313" key="4">
    <source>
        <dbReference type="Proteomes" id="UP000236394"/>
    </source>
</evidence>
<feature type="domain" description="CtsR C-terminal dimerization" evidence="2">
    <location>
        <begin position="81"/>
        <end position="148"/>
    </location>
</feature>
<dbReference type="AlphaFoldDB" id="A0A2J8B3I1"/>
<evidence type="ECO:0000259" key="2">
    <source>
        <dbReference type="Pfam" id="PF17727"/>
    </source>
</evidence>
<dbReference type="InterPro" id="IPR041902">
    <property type="entry name" value="CtsR_N_sf"/>
</dbReference>
<organism evidence="3 4">
    <name type="scientific">Mageeibacillus indolicus</name>
    <dbReference type="NCBI Taxonomy" id="884684"/>
    <lineage>
        <taxon>Bacteria</taxon>
        <taxon>Bacillati</taxon>
        <taxon>Bacillota</taxon>
        <taxon>Clostridia</taxon>
        <taxon>Eubacteriales</taxon>
        <taxon>Oscillospiraceae</taxon>
        <taxon>Mageeibacillus</taxon>
    </lineage>
</organism>
<accession>A0A2J8B3I1</accession>
<dbReference type="RefSeq" id="WP_012993816.1">
    <property type="nucleotide sequence ID" value="NZ_NBZD01000001.1"/>
</dbReference>
<dbReference type="InterPro" id="IPR041473">
    <property type="entry name" value="CtsR_C"/>
</dbReference>
<dbReference type="EMBL" id="NBZD01000001">
    <property type="protein sequence ID" value="PNH19332.1"/>
    <property type="molecule type" value="Genomic_DNA"/>
</dbReference>